<feature type="chain" id="PRO_5021758756" evidence="6">
    <location>
        <begin position="21"/>
        <end position="289"/>
    </location>
</feature>
<dbReference type="Pfam" id="PF13462">
    <property type="entry name" value="Thioredoxin_4"/>
    <property type="match status" value="1"/>
</dbReference>
<dbReference type="Proteomes" id="UP000316238">
    <property type="component" value="Unassembled WGS sequence"/>
</dbReference>
<dbReference type="Gene3D" id="3.40.30.10">
    <property type="entry name" value="Glutaredoxin"/>
    <property type="match status" value="1"/>
</dbReference>
<dbReference type="PANTHER" id="PTHR13887">
    <property type="entry name" value="GLUTATHIONE S-TRANSFERASE KAPPA"/>
    <property type="match status" value="1"/>
</dbReference>
<dbReference type="PROSITE" id="PS00195">
    <property type="entry name" value="GLUTAREDOXIN_1"/>
    <property type="match status" value="1"/>
</dbReference>
<dbReference type="GO" id="GO:0016853">
    <property type="term" value="F:isomerase activity"/>
    <property type="evidence" value="ECO:0007669"/>
    <property type="project" value="UniProtKB-KW"/>
</dbReference>
<keyword evidence="4" id="KW-1015">Disulfide bond</keyword>
<dbReference type="SUPFAM" id="SSF50998">
    <property type="entry name" value="Quinoprotein alcohol dehydrogenase-like"/>
    <property type="match status" value="1"/>
</dbReference>
<dbReference type="InterPro" id="IPR013766">
    <property type="entry name" value="Thioredoxin_domain"/>
</dbReference>
<dbReference type="SUPFAM" id="SSF52833">
    <property type="entry name" value="Thioredoxin-like"/>
    <property type="match status" value="1"/>
</dbReference>
<evidence type="ECO:0000256" key="2">
    <source>
        <dbReference type="ARBA" id="ARBA00022729"/>
    </source>
</evidence>
<evidence type="ECO:0000313" key="9">
    <source>
        <dbReference type="Proteomes" id="UP000316238"/>
    </source>
</evidence>
<dbReference type="InterPro" id="IPR036249">
    <property type="entry name" value="Thioredoxin-like_sf"/>
</dbReference>
<name>A0A521G2Y4_9BACT</name>
<keyword evidence="9" id="KW-1185">Reference proteome</keyword>
<evidence type="ECO:0000259" key="7">
    <source>
        <dbReference type="PROSITE" id="PS51352"/>
    </source>
</evidence>
<sequence length="289" mass="31464">MKKTLALSCLLLLSGQIALAQPPAPEQQPAAKPDALSWTVMQNWKTEAKPLDFVQSLDGRMVFILGEDSKVYLYSAEGQKLGVIPADPGTIALDIAPRGEMLYLVDKNGAYKALDISFAKDIDISGSPFLGNEKAPVALVVFSDFQCPFCSKVHPLLEEVMKKNPDTVKVVFKHMPLNMHQQAEPAARASIAAQEQGKFWQMHDALFAISSSLNPETIEKAAAGIGLDMEKFKADLNSPAIQEKLTKDMNAARLAEVNGTPTLFVNGRRVNAAGVEGIQKMIDQELSKK</sequence>
<evidence type="ECO:0000256" key="5">
    <source>
        <dbReference type="ARBA" id="ARBA00023284"/>
    </source>
</evidence>
<comment type="similarity">
    <text evidence="1">Belongs to the thioredoxin family. DsbA subfamily.</text>
</comment>
<dbReference type="InterPro" id="IPR011047">
    <property type="entry name" value="Quinoprotein_ADH-like_sf"/>
</dbReference>
<dbReference type="AlphaFoldDB" id="A0A521G2Y4"/>
<dbReference type="PROSITE" id="PS51352">
    <property type="entry name" value="THIOREDOXIN_2"/>
    <property type="match status" value="1"/>
</dbReference>
<evidence type="ECO:0000256" key="3">
    <source>
        <dbReference type="ARBA" id="ARBA00023002"/>
    </source>
</evidence>
<evidence type="ECO:0000256" key="6">
    <source>
        <dbReference type="SAM" id="SignalP"/>
    </source>
</evidence>
<dbReference type="PANTHER" id="PTHR13887:SF14">
    <property type="entry name" value="DISULFIDE BOND FORMATION PROTEIN D"/>
    <property type="match status" value="1"/>
</dbReference>
<dbReference type="InterPro" id="IPR012336">
    <property type="entry name" value="Thioredoxin-like_fold"/>
</dbReference>
<accession>A0A521G2Y4</accession>
<gene>
    <name evidence="8" type="ORF">CDV28_10743</name>
</gene>
<keyword evidence="5" id="KW-0676">Redox-active center</keyword>
<organism evidence="8 9">
    <name type="scientific">Candidatus Electronema aureum</name>
    <dbReference type="NCBI Taxonomy" id="2005002"/>
    <lineage>
        <taxon>Bacteria</taxon>
        <taxon>Pseudomonadati</taxon>
        <taxon>Thermodesulfobacteriota</taxon>
        <taxon>Desulfobulbia</taxon>
        <taxon>Desulfobulbales</taxon>
        <taxon>Desulfobulbaceae</taxon>
        <taxon>Candidatus Electronema</taxon>
    </lineage>
</organism>
<keyword evidence="8" id="KW-0413">Isomerase</keyword>
<dbReference type="InterPro" id="IPR011767">
    <property type="entry name" value="GLR_AS"/>
</dbReference>
<dbReference type="EMBL" id="NQJD01000007">
    <property type="protein sequence ID" value="TAA75396.1"/>
    <property type="molecule type" value="Genomic_DNA"/>
</dbReference>
<feature type="signal peptide" evidence="6">
    <location>
        <begin position="1"/>
        <end position="20"/>
    </location>
</feature>
<feature type="domain" description="Thioredoxin" evidence="7">
    <location>
        <begin position="107"/>
        <end position="287"/>
    </location>
</feature>
<dbReference type="GO" id="GO:0016491">
    <property type="term" value="F:oxidoreductase activity"/>
    <property type="evidence" value="ECO:0007669"/>
    <property type="project" value="UniProtKB-KW"/>
</dbReference>
<evidence type="ECO:0000256" key="4">
    <source>
        <dbReference type="ARBA" id="ARBA00023157"/>
    </source>
</evidence>
<comment type="caution">
    <text evidence="8">The sequence shown here is derived from an EMBL/GenBank/DDBJ whole genome shotgun (WGS) entry which is preliminary data.</text>
</comment>
<evidence type="ECO:0000256" key="1">
    <source>
        <dbReference type="ARBA" id="ARBA00005791"/>
    </source>
</evidence>
<protein>
    <submittedName>
        <fullName evidence="8">Protein-disulfide isomerase</fullName>
    </submittedName>
</protein>
<reference evidence="8" key="1">
    <citation type="submission" date="2017-07" db="EMBL/GenBank/DDBJ databases">
        <title>The cable genome - Insights into the physiology and evolution of filamentous bacteria capable of sulfide oxidation via long distance electron transfer.</title>
        <authorList>
            <person name="Thorup C."/>
            <person name="Bjerg J.T."/>
            <person name="Schreiber L."/>
            <person name="Nielsen L.P."/>
            <person name="Kjeldsen K.U."/>
            <person name="Boesen T."/>
            <person name="Boggild A."/>
            <person name="Meysman F."/>
            <person name="Geelhoed J."/>
            <person name="Schramm A."/>
        </authorList>
    </citation>
    <scope>NUCLEOTIDE SEQUENCE [LARGE SCALE GENOMIC DNA]</scope>
    <source>
        <strain evidence="8">GS</strain>
    </source>
</reference>
<keyword evidence="3" id="KW-0560">Oxidoreductase</keyword>
<proteinExistence type="inferred from homology"/>
<keyword evidence="2 6" id="KW-0732">Signal</keyword>
<evidence type="ECO:0000313" key="8">
    <source>
        <dbReference type="EMBL" id="TAA75396.1"/>
    </source>
</evidence>